<gene>
    <name evidence="2" type="ORF">FPL14_27205</name>
</gene>
<accession>A0A7G5C5F9</accession>
<evidence type="ECO:0000256" key="1">
    <source>
        <dbReference type="SAM" id="MobiDB-lite"/>
    </source>
</evidence>
<sequence>MSTIIPIQVTLQAANASDYRQLVQDLAGTMAGGQVQQAAPVQAPVQPAPSQPAYAAPVQPIPEPYATPAQQPYAAPAPSAVPTAPPVQQQPVQQAVPQGVPTAAPQYDQQQLAVAATALMEAGHNITALLQQFGVQALTQLPPERYGGFATVLRSLGAKI</sequence>
<proteinExistence type="predicted"/>
<feature type="compositionally biased region" description="Low complexity" evidence="1">
    <location>
        <begin position="66"/>
        <end position="98"/>
    </location>
</feature>
<evidence type="ECO:0000313" key="2">
    <source>
        <dbReference type="EMBL" id="QMV44443.1"/>
    </source>
</evidence>
<feature type="region of interest" description="Disordered" evidence="1">
    <location>
        <begin position="44"/>
        <end position="98"/>
    </location>
</feature>
<dbReference type="RefSeq" id="WP_182300678.1">
    <property type="nucleotide sequence ID" value="NZ_CP041969.1"/>
</dbReference>
<dbReference type="Proteomes" id="UP000515679">
    <property type="component" value="Chromosome"/>
</dbReference>
<evidence type="ECO:0000313" key="3">
    <source>
        <dbReference type="Proteomes" id="UP000515679"/>
    </source>
</evidence>
<organism evidence="2 3">
    <name type="scientific">Cohnella cholangitidis</name>
    <dbReference type="NCBI Taxonomy" id="2598458"/>
    <lineage>
        <taxon>Bacteria</taxon>
        <taxon>Bacillati</taxon>
        <taxon>Bacillota</taxon>
        <taxon>Bacilli</taxon>
        <taxon>Bacillales</taxon>
        <taxon>Paenibacillaceae</taxon>
        <taxon>Cohnella</taxon>
    </lineage>
</organism>
<keyword evidence="3" id="KW-1185">Reference proteome</keyword>
<reference evidence="2 3" key="1">
    <citation type="submission" date="2019-07" db="EMBL/GenBank/DDBJ databases">
        <authorList>
            <person name="Kim J.K."/>
            <person name="Cheong H.-M."/>
            <person name="Choi Y."/>
            <person name="Hwang K.J."/>
            <person name="Lee S."/>
            <person name="Choi C."/>
        </authorList>
    </citation>
    <scope>NUCLEOTIDE SEQUENCE [LARGE SCALE GENOMIC DNA]</scope>
    <source>
        <strain evidence="2 3">KS 22</strain>
    </source>
</reference>
<dbReference type="AlphaFoldDB" id="A0A7G5C5F9"/>
<dbReference type="KEGG" id="cchl:FPL14_27205"/>
<protein>
    <submittedName>
        <fullName evidence="2">Uncharacterized protein</fullName>
    </submittedName>
</protein>
<dbReference type="EMBL" id="CP041969">
    <property type="protein sequence ID" value="QMV44443.1"/>
    <property type="molecule type" value="Genomic_DNA"/>
</dbReference>
<name>A0A7G5C5F9_9BACL</name>